<evidence type="ECO:0000256" key="6">
    <source>
        <dbReference type="RuleBase" id="RU366065"/>
    </source>
</evidence>
<dbReference type="SMART" id="SM01399">
    <property type="entry name" value="Sybindin"/>
    <property type="match status" value="1"/>
</dbReference>
<dbReference type="AlphaFoldDB" id="A0A9P6IK18"/>
<comment type="similarity">
    <text evidence="5">Belongs to the TRAPP small subunits family. BET5 subfamily.</text>
</comment>
<dbReference type="Pfam" id="PF04099">
    <property type="entry name" value="Sybindin"/>
    <property type="match status" value="1"/>
</dbReference>
<sequence>MIYNMYIFDRHCQCIYYQDWHRGHTGKNAFDASGDPLASHHSASGAGGSTTTTTTMIDPRQGMNMSLEEEGKLVYGVVYSLRNLVKKLGKSNQEGFIAYKTSHYKLHFFETLTGLKFIINSDPGVESLQSALRQIYTQFYVEHVVKNPLANANMRGGSGSGNSGTINPETMGAEGFRSAVDRFARSLTMFDTL</sequence>
<evidence type="ECO:0000256" key="1">
    <source>
        <dbReference type="ARBA" id="ARBA00022448"/>
    </source>
</evidence>
<evidence type="ECO:0000256" key="4">
    <source>
        <dbReference type="ARBA" id="ARBA00023034"/>
    </source>
</evidence>
<keyword evidence="8" id="KW-1185">Reference proteome</keyword>
<name>A0A9P6IK18_9FUNG</name>
<protein>
    <recommendedName>
        <fullName evidence="6">Trafficking protein particle complex subunit</fullName>
    </recommendedName>
</protein>
<keyword evidence="2 6" id="KW-0256">Endoplasmic reticulum</keyword>
<dbReference type="GO" id="GO:0030008">
    <property type="term" value="C:TRAPP complex"/>
    <property type="evidence" value="ECO:0007669"/>
    <property type="project" value="UniProtKB-UniRule"/>
</dbReference>
<gene>
    <name evidence="7" type="primary">BET5</name>
    <name evidence="7" type="ORF">BGZ65_006043</name>
</gene>
<evidence type="ECO:0000256" key="3">
    <source>
        <dbReference type="ARBA" id="ARBA00022892"/>
    </source>
</evidence>
<dbReference type="EMBL" id="JAAAHW010010213">
    <property type="protein sequence ID" value="KAF9928889.1"/>
    <property type="molecule type" value="Genomic_DNA"/>
</dbReference>
<dbReference type="CDD" id="cd14855">
    <property type="entry name" value="TRAPPC1_MUM2"/>
    <property type="match status" value="1"/>
</dbReference>
<dbReference type="OrthoDB" id="3364529at2759"/>
<reference evidence="7" key="1">
    <citation type="journal article" date="2020" name="Fungal Divers.">
        <title>Resolving the Mortierellaceae phylogeny through synthesis of multi-gene phylogenetics and phylogenomics.</title>
        <authorList>
            <person name="Vandepol N."/>
            <person name="Liber J."/>
            <person name="Desiro A."/>
            <person name="Na H."/>
            <person name="Kennedy M."/>
            <person name="Barry K."/>
            <person name="Grigoriev I.V."/>
            <person name="Miller A.N."/>
            <person name="O'Donnell K."/>
            <person name="Stajich J.E."/>
            <person name="Bonito G."/>
        </authorList>
    </citation>
    <scope>NUCLEOTIDE SEQUENCE</scope>
    <source>
        <strain evidence="7">MES-2147</strain>
    </source>
</reference>
<dbReference type="GO" id="GO:0006888">
    <property type="term" value="P:endoplasmic reticulum to Golgi vesicle-mediated transport"/>
    <property type="evidence" value="ECO:0007669"/>
    <property type="project" value="UniProtKB-UniRule"/>
</dbReference>
<keyword evidence="3 6" id="KW-0931">ER-Golgi transport</keyword>
<organism evidence="7 8">
    <name type="scientific">Modicella reniformis</name>
    <dbReference type="NCBI Taxonomy" id="1440133"/>
    <lineage>
        <taxon>Eukaryota</taxon>
        <taxon>Fungi</taxon>
        <taxon>Fungi incertae sedis</taxon>
        <taxon>Mucoromycota</taxon>
        <taxon>Mortierellomycotina</taxon>
        <taxon>Mortierellomycetes</taxon>
        <taxon>Mortierellales</taxon>
        <taxon>Mortierellaceae</taxon>
        <taxon>Modicella</taxon>
    </lineage>
</organism>
<dbReference type="InterPro" id="IPR011012">
    <property type="entry name" value="Longin-like_dom_sf"/>
</dbReference>
<comment type="subunit">
    <text evidence="6">Part of the multisubunit transport protein particle (TRAPP) complex.</text>
</comment>
<evidence type="ECO:0000313" key="7">
    <source>
        <dbReference type="EMBL" id="KAF9928889.1"/>
    </source>
</evidence>
<dbReference type="Proteomes" id="UP000749646">
    <property type="component" value="Unassembled WGS sequence"/>
</dbReference>
<keyword evidence="4 6" id="KW-0333">Golgi apparatus</keyword>
<dbReference type="GO" id="GO:0005783">
    <property type="term" value="C:endoplasmic reticulum"/>
    <property type="evidence" value="ECO:0007669"/>
    <property type="project" value="UniProtKB-SubCell"/>
</dbReference>
<dbReference type="PANTHER" id="PTHR23249">
    <property type="entry name" value="TRAFFICKING PROTEIN PARTICLE COMPLEX SUBUNIT"/>
    <property type="match status" value="1"/>
</dbReference>
<comment type="caution">
    <text evidence="7">The sequence shown here is derived from an EMBL/GenBank/DDBJ whole genome shotgun (WGS) entry which is preliminary data.</text>
</comment>
<accession>A0A9P6IK18</accession>
<dbReference type="GO" id="GO:0005794">
    <property type="term" value="C:Golgi apparatus"/>
    <property type="evidence" value="ECO:0007669"/>
    <property type="project" value="UniProtKB-SubCell"/>
</dbReference>
<keyword evidence="1 6" id="KW-0813">Transport</keyword>
<evidence type="ECO:0000313" key="8">
    <source>
        <dbReference type="Proteomes" id="UP000749646"/>
    </source>
</evidence>
<comment type="subcellular location">
    <subcellularLocation>
        <location evidence="6">Endoplasmic reticulum</location>
    </subcellularLocation>
    <subcellularLocation>
        <location evidence="6">Golgi apparatus</location>
        <location evidence="6">cis-Golgi network</location>
    </subcellularLocation>
</comment>
<dbReference type="PANTHER" id="PTHR23249:SF16">
    <property type="entry name" value="TRAFFICKING PROTEIN PARTICLE COMPLEX SUBUNIT 1"/>
    <property type="match status" value="1"/>
</dbReference>
<dbReference type="Gene3D" id="3.30.450.70">
    <property type="match status" value="1"/>
</dbReference>
<proteinExistence type="inferred from homology"/>
<evidence type="ECO:0000256" key="5">
    <source>
        <dbReference type="ARBA" id="ARBA00038167"/>
    </source>
</evidence>
<dbReference type="SUPFAM" id="SSF64356">
    <property type="entry name" value="SNARE-like"/>
    <property type="match status" value="1"/>
</dbReference>
<dbReference type="InterPro" id="IPR007233">
    <property type="entry name" value="TRAPPC"/>
</dbReference>
<evidence type="ECO:0000256" key="2">
    <source>
        <dbReference type="ARBA" id="ARBA00022824"/>
    </source>
</evidence>